<feature type="region of interest" description="Disordered" evidence="1">
    <location>
        <begin position="25"/>
        <end position="59"/>
    </location>
</feature>
<sequence length="173" mass="20044">MHPHGHEHENDFEDEVLMIRIKKIKQASKPRSKQLQMRSKKCARAKAETERKSVKKSANPAKGVQLSVVQLDHQKKSPKQQANTNIVGFVAMIDKLNKAHKQAILGYGFSRILRVTMILYITTKKKIEIIPMDVHLTLALPIDERKVEEFYVKKPKDLEYNEVPSAWRKKCNF</sequence>
<keyword evidence="3" id="KW-1185">Reference proteome</keyword>
<feature type="compositionally biased region" description="Basic residues" evidence="1">
    <location>
        <begin position="25"/>
        <end position="44"/>
    </location>
</feature>
<evidence type="ECO:0000313" key="2">
    <source>
        <dbReference type="EMBL" id="KAJ8433692.1"/>
    </source>
</evidence>
<organism evidence="2 3">
    <name type="scientific">Carnegiea gigantea</name>
    <dbReference type="NCBI Taxonomy" id="171969"/>
    <lineage>
        <taxon>Eukaryota</taxon>
        <taxon>Viridiplantae</taxon>
        <taxon>Streptophyta</taxon>
        <taxon>Embryophyta</taxon>
        <taxon>Tracheophyta</taxon>
        <taxon>Spermatophyta</taxon>
        <taxon>Magnoliopsida</taxon>
        <taxon>eudicotyledons</taxon>
        <taxon>Gunneridae</taxon>
        <taxon>Pentapetalae</taxon>
        <taxon>Caryophyllales</taxon>
        <taxon>Cactineae</taxon>
        <taxon>Cactaceae</taxon>
        <taxon>Cactoideae</taxon>
        <taxon>Echinocereeae</taxon>
        <taxon>Carnegiea</taxon>
    </lineage>
</organism>
<evidence type="ECO:0000256" key="1">
    <source>
        <dbReference type="SAM" id="MobiDB-lite"/>
    </source>
</evidence>
<dbReference type="OrthoDB" id="1749534at2759"/>
<dbReference type="AlphaFoldDB" id="A0A9Q1Q999"/>
<gene>
    <name evidence="2" type="ORF">Cgig2_030079</name>
</gene>
<dbReference type="Proteomes" id="UP001153076">
    <property type="component" value="Unassembled WGS sequence"/>
</dbReference>
<proteinExistence type="predicted"/>
<reference evidence="2" key="1">
    <citation type="submission" date="2022-04" db="EMBL/GenBank/DDBJ databases">
        <title>Carnegiea gigantea Genome sequencing and assembly v2.</title>
        <authorList>
            <person name="Copetti D."/>
            <person name="Sanderson M.J."/>
            <person name="Burquez A."/>
            <person name="Wojciechowski M.F."/>
        </authorList>
    </citation>
    <scope>NUCLEOTIDE SEQUENCE</scope>
    <source>
        <strain evidence="2">SGP5-SGP5p</strain>
        <tissue evidence="2">Aerial part</tissue>
    </source>
</reference>
<accession>A0A9Q1Q999</accession>
<protein>
    <submittedName>
        <fullName evidence="2">Uncharacterized protein</fullName>
    </submittedName>
</protein>
<name>A0A9Q1Q999_9CARY</name>
<evidence type="ECO:0000313" key="3">
    <source>
        <dbReference type="Proteomes" id="UP001153076"/>
    </source>
</evidence>
<comment type="caution">
    <text evidence="2">The sequence shown here is derived from an EMBL/GenBank/DDBJ whole genome shotgun (WGS) entry which is preliminary data.</text>
</comment>
<dbReference type="EMBL" id="JAKOGI010000523">
    <property type="protein sequence ID" value="KAJ8433692.1"/>
    <property type="molecule type" value="Genomic_DNA"/>
</dbReference>